<name>A0A835IBL9_9MAGN</name>
<accession>A0A835IBL9</accession>
<protein>
    <submittedName>
        <fullName evidence="1">Uncharacterized protein</fullName>
    </submittedName>
</protein>
<dbReference type="EMBL" id="JADFTS010000003">
    <property type="protein sequence ID" value="KAF9613819.1"/>
    <property type="molecule type" value="Genomic_DNA"/>
</dbReference>
<proteinExistence type="predicted"/>
<evidence type="ECO:0000313" key="1">
    <source>
        <dbReference type="EMBL" id="KAF9613819.1"/>
    </source>
</evidence>
<comment type="caution">
    <text evidence="1">The sequence shown here is derived from an EMBL/GenBank/DDBJ whole genome shotgun (WGS) entry which is preliminary data.</text>
</comment>
<dbReference type="Proteomes" id="UP000631114">
    <property type="component" value="Unassembled WGS sequence"/>
</dbReference>
<sequence>MSVAIVQTMCVAKQLLLWLFPRPFSVATAMAFPTAIISGKLLRLELSRGP</sequence>
<reference evidence="1 2" key="1">
    <citation type="submission" date="2020-10" db="EMBL/GenBank/DDBJ databases">
        <title>The Coptis chinensis genome and diversification of protoberbering-type alkaloids.</title>
        <authorList>
            <person name="Wang B."/>
            <person name="Shu S."/>
            <person name="Song C."/>
            <person name="Liu Y."/>
        </authorList>
    </citation>
    <scope>NUCLEOTIDE SEQUENCE [LARGE SCALE GENOMIC DNA]</scope>
    <source>
        <strain evidence="1">HL-2020</strain>
        <tissue evidence="1">Leaf</tissue>
    </source>
</reference>
<dbReference type="AlphaFoldDB" id="A0A835IBL9"/>
<keyword evidence="2" id="KW-1185">Reference proteome</keyword>
<evidence type="ECO:0000313" key="2">
    <source>
        <dbReference type="Proteomes" id="UP000631114"/>
    </source>
</evidence>
<gene>
    <name evidence="1" type="ORF">IFM89_011988</name>
</gene>
<organism evidence="1 2">
    <name type="scientific">Coptis chinensis</name>
    <dbReference type="NCBI Taxonomy" id="261450"/>
    <lineage>
        <taxon>Eukaryota</taxon>
        <taxon>Viridiplantae</taxon>
        <taxon>Streptophyta</taxon>
        <taxon>Embryophyta</taxon>
        <taxon>Tracheophyta</taxon>
        <taxon>Spermatophyta</taxon>
        <taxon>Magnoliopsida</taxon>
        <taxon>Ranunculales</taxon>
        <taxon>Ranunculaceae</taxon>
        <taxon>Coptidoideae</taxon>
        <taxon>Coptis</taxon>
    </lineage>
</organism>